<keyword evidence="3 5" id="KW-0687">Ribonucleoprotein</keyword>
<dbReference type="eggNOG" id="COG0198">
    <property type="taxonomic scope" value="Bacteria"/>
</dbReference>
<dbReference type="InterPro" id="IPR008991">
    <property type="entry name" value="Translation_prot_SH3-like_sf"/>
</dbReference>
<dbReference type="InterPro" id="IPR041988">
    <property type="entry name" value="Ribosomal_uL24_KOW"/>
</dbReference>
<comment type="function">
    <text evidence="5">One of two assembly initiator proteins, it binds directly to the 5'-end of the 23S rRNA, where it nucleates assembly of the 50S subunit.</text>
</comment>
<dbReference type="InterPro" id="IPR003256">
    <property type="entry name" value="Ribosomal_uL24"/>
</dbReference>
<dbReference type="GO" id="GO:0019843">
    <property type="term" value="F:rRNA binding"/>
    <property type="evidence" value="ECO:0007669"/>
    <property type="project" value="UniProtKB-UniRule"/>
</dbReference>
<dbReference type="STRING" id="743966.MYB_01630"/>
<dbReference type="Gene3D" id="2.30.30.30">
    <property type="match status" value="1"/>
</dbReference>
<dbReference type="SUPFAM" id="SSF50104">
    <property type="entry name" value="Translation proteins SH3-like domain"/>
    <property type="match status" value="1"/>
</dbReference>
<accession>W5UU44</accession>
<dbReference type="Proteomes" id="UP000019229">
    <property type="component" value="Chromosome"/>
</dbReference>
<evidence type="ECO:0000256" key="2">
    <source>
        <dbReference type="ARBA" id="ARBA00022980"/>
    </source>
</evidence>
<organism evidence="8 9">
    <name type="scientific">Mesomycoplasma bovoculi M165/69</name>
    <dbReference type="NCBI Taxonomy" id="743966"/>
    <lineage>
        <taxon>Bacteria</taxon>
        <taxon>Bacillati</taxon>
        <taxon>Mycoplasmatota</taxon>
        <taxon>Mycoplasmoidales</taxon>
        <taxon>Metamycoplasmataceae</taxon>
        <taxon>Mesomycoplasma</taxon>
    </lineage>
</organism>
<gene>
    <name evidence="5 8" type="primary">rplX</name>
    <name evidence="8" type="ORF">MYB_01630</name>
</gene>
<dbReference type="GO" id="GO:0005840">
    <property type="term" value="C:ribosome"/>
    <property type="evidence" value="ECO:0007669"/>
    <property type="project" value="UniProtKB-KW"/>
</dbReference>
<dbReference type="InterPro" id="IPR057264">
    <property type="entry name" value="Ribosomal_uL24_C"/>
</dbReference>
<dbReference type="Pfam" id="PF00467">
    <property type="entry name" value="KOW"/>
    <property type="match status" value="1"/>
</dbReference>
<evidence type="ECO:0000256" key="3">
    <source>
        <dbReference type="ARBA" id="ARBA00023274"/>
    </source>
</evidence>
<dbReference type="Pfam" id="PF17136">
    <property type="entry name" value="ribosomal_L24"/>
    <property type="match status" value="1"/>
</dbReference>
<keyword evidence="5" id="KW-0694">RNA-binding</keyword>
<keyword evidence="5" id="KW-0699">rRNA-binding</keyword>
<keyword evidence="9" id="KW-1185">Reference proteome</keyword>
<comment type="subunit">
    <text evidence="5">Part of the 50S ribosomal subunit.</text>
</comment>
<comment type="similarity">
    <text evidence="1 5 6">Belongs to the universal ribosomal protein uL24 family.</text>
</comment>
<evidence type="ECO:0000259" key="7">
    <source>
        <dbReference type="SMART" id="SM00739"/>
    </source>
</evidence>
<dbReference type="InterPro" id="IPR005824">
    <property type="entry name" value="KOW"/>
</dbReference>
<dbReference type="RefSeq" id="WP_022934737.1">
    <property type="nucleotide sequence ID" value="NZ_CP007154.1"/>
</dbReference>
<dbReference type="PATRIC" id="fig|743966.3.peg.327"/>
<dbReference type="InterPro" id="IPR014722">
    <property type="entry name" value="Rib_uL2_dom2"/>
</dbReference>
<name>W5UU44_9BACT</name>
<evidence type="ECO:0000256" key="5">
    <source>
        <dbReference type="HAMAP-Rule" id="MF_01326"/>
    </source>
</evidence>
<protein>
    <recommendedName>
        <fullName evidence="4 5">Large ribosomal subunit protein uL24</fullName>
    </recommendedName>
</protein>
<keyword evidence="2 5" id="KW-0689">Ribosomal protein</keyword>
<dbReference type="AlphaFoldDB" id="W5UU44"/>
<dbReference type="SMART" id="SM00739">
    <property type="entry name" value="KOW"/>
    <property type="match status" value="1"/>
</dbReference>
<dbReference type="KEGG" id="mbc:MYB_01630"/>
<dbReference type="NCBIfam" id="TIGR01079">
    <property type="entry name" value="rplX_bact"/>
    <property type="match status" value="1"/>
</dbReference>
<dbReference type="OrthoDB" id="9807419at2"/>
<feature type="domain" description="KOW" evidence="7">
    <location>
        <begin position="2"/>
        <end position="29"/>
    </location>
</feature>
<dbReference type="GO" id="GO:1990904">
    <property type="term" value="C:ribonucleoprotein complex"/>
    <property type="evidence" value="ECO:0007669"/>
    <property type="project" value="UniProtKB-KW"/>
</dbReference>
<dbReference type="GO" id="GO:0006412">
    <property type="term" value="P:translation"/>
    <property type="evidence" value="ECO:0007669"/>
    <property type="project" value="UniProtKB-UniRule"/>
</dbReference>
<dbReference type="PANTHER" id="PTHR12903">
    <property type="entry name" value="MITOCHONDRIAL RIBOSOMAL PROTEIN L24"/>
    <property type="match status" value="1"/>
</dbReference>
<evidence type="ECO:0000256" key="4">
    <source>
        <dbReference type="ARBA" id="ARBA00035206"/>
    </source>
</evidence>
<proteinExistence type="inferred from homology"/>
<dbReference type="InterPro" id="IPR005825">
    <property type="entry name" value="Ribosomal_uL24_CS"/>
</dbReference>
<dbReference type="CDD" id="cd06089">
    <property type="entry name" value="KOW_RPL26"/>
    <property type="match status" value="1"/>
</dbReference>
<evidence type="ECO:0000256" key="1">
    <source>
        <dbReference type="ARBA" id="ARBA00010618"/>
    </source>
</evidence>
<evidence type="ECO:0000256" key="6">
    <source>
        <dbReference type="RuleBase" id="RU003477"/>
    </source>
</evidence>
<dbReference type="PROSITE" id="PS01108">
    <property type="entry name" value="RIBOSOMAL_L24"/>
    <property type="match status" value="1"/>
</dbReference>
<sequence>MKIRKNDEVVIIAGDDKGKVGAVLEVFPSKNQVIVKDVNKITKHKKPNQQNTKGEIVVKEAPIHVSNVALLTKKASKDKPAEYSKIGYKVENGKKVRFAKKTKKVV</sequence>
<dbReference type="HAMAP" id="MF_01326_B">
    <property type="entry name" value="Ribosomal_uL24_B"/>
    <property type="match status" value="1"/>
</dbReference>
<reference evidence="8 9" key="1">
    <citation type="journal article" date="2014" name="Genome Announc.">
        <title>Complete Genome Sequence of Mycoplasma bovoculi Strain M165/69T (ATCC 29104).</title>
        <authorList>
            <person name="Calcutt M.J."/>
            <person name="Foecking M.F."/>
        </authorList>
    </citation>
    <scope>NUCLEOTIDE SEQUENCE [LARGE SCALE GENOMIC DNA]</scope>
    <source>
        <strain evidence="8">M165/69</strain>
    </source>
</reference>
<comment type="function">
    <text evidence="5">One of the proteins that surrounds the polypeptide exit tunnel on the outside of the subunit.</text>
</comment>
<dbReference type="GO" id="GO:0003735">
    <property type="term" value="F:structural constituent of ribosome"/>
    <property type="evidence" value="ECO:0007669"/>
    <property type="project" value="InterPro"/>
</dbReference>
<evidence type="ECO:0000313" key="9">
    <source>
        <dbReference type="Proteomes" id="UP000019229"/>
    </source>
</evidence>
<evidence type="ECO:0000313" key="8">
    <source>
        <dbReference type="EMBL" id="AHH45335.1"/>
    </source>
</evidence>
<dbReference type="HOGENOM" id="CLU_093315_2_2_14"/>
<dbReference type="EMBL" id="CP007154">
    <property type="protein sequence ID" value="AHH45335.1"/>
    <property type="molecule type" value="Genomic_DNA"/>
</dbReference>